<dbReference type="PROSITE" id="PS51683">
    <property type="entry name" value="SAM_OMT_II"/>
    <property type="match status" value="1"/>
</dbReference>
<dbReference type="GO" id="GO:0032259">
    <property type="term" value="P:methylation"/>
    <property type="evidence" value="ECO:0007669"/>
    <property type="project" value="UniProtKB-KW"/>
</dbReference>
<dbReference type="SUPFAM" id="SSF53335">
    <property type="entry name" value="S-adenosyl-L-methionine-dependent methyltransferases"/>
    <property type="match status" value="1"/>
</dbReference>
<dbReference type="PANTHER" id="PTHR43712:SF2">
    <property type="entry name" value="O-METHYLTRANSFERASE CICE"/>
    <property type="match status" value="1"/>
</dbReference>
<evidence type="ECO:0000256" key="2">
    <source>
        <dbReference type="ARBA" id="ARBA00022679"/>
    </source>
</evidence>
<proteinExistence type="predicted"/>
<dbReference type="Pfam" id="PF08100">
    <property type="entry name" value="Dimerisation"/>
    <property type="match status" value="1"/>
</dbReference>
<protein>
    <submittedName>
        <fullName evidence="6">Methyltransferase</fullName>
    </submittedName>
</protein>
<keyword evidence="2" id="KW-0808">Transferase</keyword>
<evidence type="ECO:0000256" key="1">
    <source>
        <dbReference type="ARBA" id="ARBA00022603"/>
    </source>
</evidence>
<dbReference type="Pfam" id="PF00891">
    <property type="entry name" value="Methyltransf_2"/>
    <property type="match status" value="1"/>
</dbReference>
<dbReference type="InterPro" id="IPR036390">
    <property type="entry name" value="WH_DNA-bd_sf"/>
</dbReference>
<evidence type="ECO:0000313" key="7">
    <source>
        <dbReference type="Proteomes" id="UP001296706"/>
    </source>
</evidence>
<dbReference type="PIRSF" id="PIRSF005739">
    <property type="entry name" value="O-mtase"/>
    <property type="match status" value="1"/>
</dbReference>
<sequence>MGDTKIQTLRALAGLATPMALRVAVTLRLADRLTDAGVTATDLAGQAGTEPAAMTRLLDHLVTLGILDRTGGRYRTTALGDHLREDADNDLLDELDMTSAIGRAELAFVELRHTMETGQAAYPRRYGQDFWADLAATPALQRSFDAKMTRRFREHAPKIAHRFDWHRFRTVVDVGGGQGTVLSAVLQAHPAVHGLLVDLAPTAARAAQEFAAAGLSGRASAVAGSFFEPLPEGADAYILSDILHDWDDEHAGKILARCAEAAGSDGVILVIEPVRGRGADTAIDLSMLVFFGGRERSIDELAELAAGHGLELASTTPVTEGRTLLEFAGTRTRKAKESGYVQPGA</sequence>
<evidence type="ECO:0000256" key="3">
    <source>
        <dbReference type="ARBA" id="ARBA00022691"/>
    </source>
</evidence>
<dbReference type="InterPro" id="IPR016461">
    <property type="entry name" value="COMT-like"/>
</dbReference>
<keyword evidence="3" id="KW-0949">S-adenosyl-L-methionine</keyword>
<dbReference type="InterPro" id="IPR012967">
    <property type="entry name" value="COMT_dimerisation"/>
</dbReference>
<reference evidence="6 7" key="1">
    <citation type="submission" date="2020-04" db="EMBL/GenBank/DDBJ databases">
        <authorList>
            <person name="Klaysubun C."/>
            <person name="Duangmal K."/>
            <person name="Lipun K."/>
        </authorList>
    </citation>
    <scope>NUCLEOTIDE SEQUENCE [LARGE SCALE GENOMIC DNA]</scope>
    <source>
        <strain evidence="6 7">JCM 11839</strain>
    </source>
</reference>
<evidence type="ECO:0000313" key="6">
    <source>
        <dbReference type="EMBL" id="NMH80403.1"/>
    </source>
</evidence>
<dbReference type="RefSeq" id="WP_169398458.1">
    <property type="nucleotide sequence ID" value="NZ_BAAAJH010000005.1"/>
</dbReference>
<dbReference type="InterPro" id="IPR029063">
    <property type="entry name" value="SAM-dependent_MTases_sf"/>
</dbReference>
<evidence type="ECO:0000259" key="5">
    <source>
        <dbReference type="Pfam" id="PF08100"/>
    </source>
</evidence>
<organism evidence="6 7">
    <name type="scientific">Pseudonocardia xinjiangensis</name>
    <dbReference type="NCBI Taxonomy" id="75289"/>
    <lineage>
        <taxon>Bacteria</taxon>
        <taxon>Bacillati</taxon>
        <taxon>Actinomycetota</taxon>
        <taxon>Actinomycetes</taxon>
        <taxon>Pseudonocardiales</taxon>
        <taxon>Pseudonocardiaceae</taxon>
        <taxon>Pseudonocardia</taxon>
    </lineage>
</organism>
<keyword evidence="7" id="KW-1185">Reference proteome</keyword>
<dbReference type="InterPro" id="IPR036388">
    <property type="entry name" value="WH-like_DNA-bd_sf"/>
</dbReference>
<dbReference type="PANTHER" id="PTHR43712">
    <property type="entry name" value="PUTATIVE (AFU_ORTHOLOGUE AFUA_4G14580)-RELATED"/>
    <property type="match status" value="1"/>
</dbReference>
<evidence type="ECO:0000259" key="4">
    <source>
        <dbReference type="Pfam" id="PF00891"/>
    </source>
</evidence>
<dbReference type="InterPro" id="IPR001077">
    <property type="entry name" value="COMT_C"/>
</dbReference>
<dbReference type="EMBL" id="JAAXKY010000100">
    <property type="protein sequence ID" value="NMH80403.1"/>
    <property type="molecule type" value="Genomic_DNA"/>
</dbReference>
<name>A0ABX1RJ57_9PSEU</name>
<dbReference type="Proteomes" id="UP001296706">
    <property type="component" value="Unassembled WGS sequence"/>
</dbReference>
<feature type="domain" description="O-methyltransferase C-terminal" evidence="4">
    <location>
        <begin position="110"/>
        <end position="309"/>
    </location>
</feature>
<feature type="domain" description="O-methyltransferase dimerisation" evidence="5">
    <location>
        <begin position="11"/>
        <end position="82"/>
    </location>
</feature>
<dbReference type="Gene3D" id="3.40.50.150">
    <property type="entry name" value="Vaccinia Virus protein VP39"/>
    <property type="match status" value="1"/>
</dbReference>
<dbReference type="Gene3D" id="1.10.10.10">
    <property type="entry name" value="Winged helix-like DNA-binding domain superfamily/Winged helix DNA-binding domain"/>
    <property type="match status" value="1"/>
</dbReference>
<keyword evidence="1 6" id="KW-0489">Methyltransferase</keyword>
<gene>
    <name evidence="6" type="ORF">HF577_25355</name>
</gene>
<dbReference type="GO" id="GO:0008168">
    <property type="term" value="F:methyltransferase activity"/>
    <property type="evidence" value="ECO:0007669"/>
    <property type="project" value="UniProtKB-KW"/>
</dbReference>
<dbReference type="CDD" id="cd02440">
    <property type="entry name" value="AdoMet_MTases"/>
    <property type="match status" value="1"/>
</dbReference>
<comment type="caution">
    <text evidence="6">The sequence shown here is derived from an EMBL/GenBank/DDBJ whole genome shotgun (WGS) entry which is preliminary data.</text>
</comment>
<accession>A0ABX1RJ57</accession>
<dbReference type="Gene3D" id="1.10.287.1350">
    <property type="match status" value="1"/>
</dbReference>
<dbReference type="SUPFAM" id="SSF46785">
    <property type="entry name" value="Winged helix' DNA-binding domain"/>
    <property type="match status" value="1"/>
</dbReference>